<dbReference type="AlphaFoldDB" id="A0A6J6L2B7"/>
<reference evidence="1" key="1">
    <citation type="submission" date="2020-05" db="EMBL/GenBank/DDBJ databases">
        <authorList>
            <person name="Chiriac C."/>
            <person name="Salcher M."/>
            <person name="Ghai R."/>
            <person name="Kavagutti S V."/>
        </authorList>
    </citation>
    <scope>NUCLEOTIDE SEQUENCE</scope>
</reference>
<evidence type="ECO:0000313" key="1">
    <source>
        <dbReference type="EMBL" id="CAB4656120.1"/>
    </source>
</evidence>
<proteinExistence type="predicted"/>
<organism evidence="1">
    <name type="scientific">freshwater metagenome</name>
    <dbReference type="NCBI Taxonomy" id="449393"/>
    <lineage>
        <taxon>unclassified sequences</taxon>
        <taxon>metagenomes</taxon>
        <taxon>ecological metagenomes</taxon>
    </lineage>
</organism>
<accession>A0A6J6L2B7</accession>
<gene>
    <name evidence="1" type="ORF">UFOPK2143_01558</name>
</gene>
<dbReference type="EMBL" id="CAEZVV010000141">
    <property type="protein sequence ID" value="CAB4656120.1"/>
    <property type="molecule type" value="Genomic_DNA"/>
</dbReference>
<protein>
    <submittedName>
        <fullName evidence="1">Unannotated protein</fullName>
    </submittedName>
</protein>
<name>A0A6J6L2B7_9ZZZZ</name>
<sequence>MASDLVTEGEGNPPAKGLHKCCRGECHAYVGMAESISSNFDKDFPGARYRDGRFGQFRRMFPLDDAVRLHHFRHGLMMTWTEKSRPVVMGAALTGQDMSSAMRRNLWLK</sequence>